<sequence length="1635" mass="180489">MPLCEDANLSDVGRACDRTFWSLFLPAVALLILCATAMPKPASVQRVFEPVVAPFRQFLSVEQAEAYEAMDNAPSPADSTLRPPPWRMLVLTGLALAEALAWIFVASLLAVQRTPLLSVARAYVAGTSWLYATVRPTARPALTVPYDLFLLFLVHATAVCLSLGGALYEHSAYGAPLPPTGALVLYVLDATVILTLLVIVMSTPVGVPSARVERSKIGETVSPEEYTTLWGWVTFSWVWPLIRKGVKVTLNEDDVWNLGPTFRSKPVFAQFTRTNHSSLLWRILAANSFDILMDFVGSYAAVVFDYARPYFLRRILDAIDHPSSESRSKAYVFAILMFLSQLAKNQANLQHLWYGRRAATRIRSELMAAIFDKALKRKDVSGVVAAGKTRADGDTEPGKSNGSDAGTKADKSKTKQGEPLNGTKVGADIGKIVNMMSGDASSISNAAAIIYLLCAAPFELILGCIFLYQVLGWSAFAGFVVLAVAWPAGTLIMRRIVQIRKKVMTAKDARISAVNELLSAIKFVKFFAWEDRWVGRVLDAREKEMKWLVSSCITTIFYYSLWAVAPTLVSIVSFTVYIVTGNELTIAKAFTSIALFQMIRQPLNILPNFTVQILQTKVNLDRIAAFLDEDEVDEQVSSLKAPPSGSFRDYSDEVYKGFGIETGTFRWNEACQRNDEGTIDGVVAGKPGLESSTGDSAGQLDRESLTAINAGKRRFELRDISVMFPEGKMTIVTGPTASGKTALLMALLGEMTKVEGRVIMRKDASFVFADGLTHTISYAAQMPWLRHQSIKENILFGFPLDEGRYKKVVEACSLLPDLELFEDGDATEIGARGISLSGGQKARVALARAVYAPSKFVLLDDPLSAVDSHTARFLFDKLFCGELLRDRTVVLVTHHVELVLPGAHYLVRMLDGRIDTQGTVVELHAAGILDDIVRSEDAEVEREEQVTEAEKPSAEEIAVGGKREKKPRTLVQAEERQQGSVKWGVYKTYLKASSYRTWIILAILVILVEVLALAEKVWIKAWGEAYSYQGSAFSVMNFVQPFFDMTVDGIALPQTRTFALWSLPPAEEHPLFYVAVYAGIGLTASTVRITLVVMQFLGALRASRVLFKQLLVSVVRATMRWYDTTPTGRMLNRFSKDMDSVDLSIAAIMQEVNTSMASFLASVLTVTFFFPAFLVPAFVLGVIYYYLAISYLNTGRDLRRMESNSRSPIYSGFEEMLEGIVTVRAFAVEKWLFDNLHIKIDVTTKMWYNYWMLNRWLFFNYEVLGAAAVLITTLFALSGFASAGTAGICITSAMAFTMSIYWTCRSWTELELDLNAVERIVEYLTLPQEPQAIIEDSRPPKNWPSSISSNLIVVDDLVVKYAPDLPAVLHNISFALKGGERVGLLGRTGSGKSTLAMSILRSVDPASGRILVDGIDITTIGLHDLRSRITFIPQDASLFSGTLRENIDPFNEHGDDKCIEVLQRVDIFTESATSRNQTRPSSPEASSSFTPGTAESVTDVDSKTIITLDTKVSTGGLNFSQGQRQLIAMARALLRKSSIVILDEATSSIDFLTDAKIQRVMREQFGGALLLTVAHRLSTIIDYDRLIVLDKGAIAEFDTPWNLIQKEGGIFRSMCMKSGSFVELEEMAKAKAAAI</sequence>
<protein>
    <submittedName>
        <fullName evidence="1">Multidrug resistance-associated ABC transporter</fullName>
    </submittedName>
</protein>
<comment type="caution">
    <text evidence="1">The sequence shown here is derived from an EMBL/GenBank/DDBJ whole genome shotgun (WGS) entry which is preliminary data.</text>
</comment>
<accession>A0ACB8QER5</accession>
<keyword evidence="2" id="KW-1185">Reference proteome</keyword>
<reference evidence="1" key="1">
    <citation type="submission" date="2021-02" db="EMBL/GenBank/DDBJ databases">
        <authorList>
            <consortium name="DOE Joint Genome Institute"/>
            <person name="Ahrendt S."/>
            <person name="Looney B.P."/>
            <person name="Miyauchi S."/>
            <person name="Morin E."/>
            <person name="Drula E."/>
            <person name="Courty P.E."/>
            <person name="Chicoki N."/>
            <person name="Fauchery L."/>
            <person name="Kohler A."/>
            <person name="Kuo A."/>
            <person name="Labutti K."/>
            <person name="Pangilinan J."/>
            <person name="Lipzen A."/>
            <person name="Riley R."/>
            <person name="Andreopoulos W."/>
            <person name="He G."/>
            <person name="Johnson J."/>
            <person name="Barry K.W."/>
            <person name="Grigoriev I.V."/>
            <person name="Nagy L."/>
            <person name="Hibbett D."/>
            <person name="Henrissat B."/>
            <person name="Matheny P.B."/>
            <person name="Labbe J."/>
            <person name="Martin F."/>
        </authorList>
    </citation>
    <scope>NUCLEOTIDE SEQUENCE</scope>
    <source>
        <strain evidence="1">EC-137</strain>
    </source>
</reference>
<evidence type="ECO:0000313" key="2">
    <source>
        <dbReference type="Proteomes" id="UP000814128"/>
    </source>
</evidence>
<dbReference type="Proteomes" id="UP000814128">
    <property type="component" value="Unassembled WGS sequence"/>
</dbReference>
<organism evidence="1 2">
    <name type="scientific">Vararia minispora EC-137</name>
    <dbReference type="NCBI Taxonomy" id="1314806"/>
    <lineage>
        <taxon>Eukaryota</taxon>
        <taxon>Fungi</taxon>
        <taxon>Dikarya</taxon>
        <taxon>Basidiomycota</taxon>
        <taxon>Agaricomycotina</taxon>
        <taxon>Agaricomycetes</taxon>
        <taxon>Russulales</taxon>
        <taxon>Lachnocladiaceae</taxon>
        <taxon>Vararia</taxon>
    </lineage>
</organism>
<dbReference type="EMBL" id="MU273629">
    <property type="protein sequence ID" value="KAI0030294.1"/>
    <property type="molecule type" value="Genomic_DNA"/>
</dbReference>
<reference evidence="1" key="2">
    <citation type="journal article" date="2022" name="New Phytol.">
        <title>Evolutionary transition to the ectomycorrhizal habit in the genomes of a hyperdiverse lineage of mushroom-forming fungi.</title>
        <authorList>
            <person name="Looney B."/>
            <person name="Miyauchi S."/>
            <person name="Morin E."/>
            <person name="Drula E."/>
            <person name="Courty P.E."/>
            <person name="Kohler A."/>
            <person name="Kuo A."/>
            <person name="LaButti K."/>
            <person name="Pangilinan J."/>
            <person name="Lipzen A."/>
            <person name="Riley R."/>
            <person name="Andreopoulos W."/>
            <person name="He G."/>
            <person name="Johnson J."/>
            <person name="Nolan M."/>
            <person name="Tritt A."/>
            <person name="Barry K.W."/>
            <person name="Grigoriev I.V."/>
            <person name="Nagy L.G."/>
            <person name="Hibbett D."/>
            <person name="Henrissat B."/>
            <person name="Matheny P.B."/>
            <person name="Labbe J."/>
            <person name="Martin F.M."/>
        </authorList>
    </citation>
    <scope>NUCLEOTIDE SEQUENCE</scope>
    <source>
        <strain evidence="1">EC-137</strain>
    </source>
</reference>
<gene>
    <name evidence="1" type="ORF">K488DRAFT_87902</name>
</gene>
<evidence type="ECO:0000313" key="1">
    <source>
        <dbReference type="EMBL" id="KAI0030294.1"/>
    </source>
</evidence>
<proteinExistence type="predicted"/>
<name>A0ACB8QER5_9AGAM</name>